<keyword evidence="1" id="KW-1133">Transmembrane helix</keyword>
<dbReference type="AlphaFoldDB" id="X1JDW6"/>
<protein>
    <submittedName>
        <fullName evidence="2">Uncharacterized protein</fullName>
    </submittedName>
</protein>
<sequence length="80" mass="8381">MDVRGIMGLIIVLVVGLAMTPVITTAVSDAIKGENKDVGVTDDDMTGASKTMIELVPLFYVIGLLLAAVAWATKEFGKKG</sequence>
<comment type="caution">
    <text evidence="2">The sequence shown here is derived from an EMBL/GenBank/DDBJ whole genome shotgun (WGS) entry which is preliminary data.</text>
</comment>
<organism evidence="2">
    <name type="scientific">marine sediment metagenome</name>
    <dbReference type="NCBI Taxonomy" id="412755"/>
    <lineage>
        <taxon>unclassified sequences</taxon>
        <taxon>metagenomes</taxon>
        <taxon>ecological metagenomes</taxon>
    </lineage>
</organism>
<keyword evidence="1" id="KW-0812">Transmembrane</keyword>
<reference evidence="2" key="1">
    <citation type="journal article" date="2014" name="Front. Microbiol.">
        <title>High frequency of phylogenetically diverse reductive dehalogenase-homologous genes in deep subseafloor sedimentary metagenomes.</title>
        <authorList>
            <person name="Kawai M."/>
            <person name="Futagami T."/>
            <person name="Toyoda A."/>
            <person name="Takaki Y."/>
            <person name="Nishi S."/>
            <person name="Hori S."/>
            <person name="Arai W."/>
            <person name="Tsubouchi T."/>
            <person name="Morono Y."/>
            <person name="Uchiyama I."/>
            <person name="Ito T."/>
            <person name="Fujiyama A."/>
            <person name="Inagaki F."/>
            <person name="Takami H."/>
        </authorList>
    </citation>
    <scope>NUCLEOTIDE SEQUENCE</scope>
    <source>
        <strain evidence="2">Expedition CK06-06</strain>
    </source>
</reference>
<dbReference type="EMBL" id="BARV01000075">
    <property type="protein sequence ID" value="GAH92906.1"/>
    <property type="molecule type" value="Genomic_DNA"/>
</dbReference>
<feature type="transmembrane region" description="Helical" evidence="1">
    <location>
        <begin position="52"/>
        <end position="72"/>
    </location>
</feature>
<evidence type="ECO:0000313" key="2">
    <source>
        <dbReference type="EMBL" id="GAH92906.1"/>
    </source>
</evidence>
<accession>X1JDW6</accession>
<gene>
    <name evidence="2" type="ORF">S06H3_00434</name>
</gene>
<keyword evidence="1" id="KW-0472">Membrane</keyword>
<proteinExistence type="predicted"/>
<name>X1JDW6_9ZZZZ</name>
<evidence type="ECO:0000256" key="1">
    <source>
        <dbReference type="SAM" id="Phobius"/>
    </source>
</evidence>